<proteinExistence type="predicted"/>
<protein>
    <recommendedName>
        <fullName evidence="3">MORN repeat protein</fullName>
    </recommendedName>
</protein>
<dbReference type="EMBL" id="JANCNS010000002">
    <property type="protein sequence ID" value="MCP9199991.1"/>
    <property type="molecule type" value="Genomic_DNA"/>
</dbReference>
<keyword evidence="2" id="KW-1185">Reference proteome</keyword>
<name>A0A9X2I2V0_9FLAO</name>
<gene>
    <name evidence="1" type="ORF">MKO06_08740</name>
</gene>
<evidence type="ECO:0000313" key="1">
    <source>
        <dbReference type="EMBL" id="MCP9199991.1"/>
    </source>
</evidence>
<organism evidence="1 2">
    <name type="scientific">Christiangramia oceanisediminis</name>
    <dbReference type="NCBI Taxonomy" id="2920386"/>
    <lineage>
        <taxon>Bacteria</taxon>
        <taxon>Pseudomonadati</taxon>
        <taxon>Bacteroidota</taxon>
        <taxon>Flavobacteriia</taxon>
        <taxon>Flavobacteriales</taxon>
        <taxon>Flavobacteriaceae</taxon>
        <taxon>Christiangramia</taxon>
    </lineage>
</organism>
<dbReference type="SUPFAM" id="SSF82185">
    <property type="entry name" value="Histone H3 K4-specific methyltransferase SET7/9 N-terminal domain"/>
    <property type="match status" value="1"/>
</dbReference>
<dbReference type="Pfam" id="PF07661">
    <property type="entry name" value="MORN_2"/>
    <property type="match status" value="2"/>
</dbReference>
<sequence length="180" mass="21063">MKITYLIIFFSTISVYSQEIEYELIFKDSCSEKIIESDLYHLEKNGKSYSTFESDEGKIILPEKGLYKLFASEIGEVHQVEINQEINSDTLYIPKIREYLLTHTEPNYIFRKCDKKCEGIETGYYSNGTIRLVGEFKNELVVGELKRFYPNGKIKEVSIYNKRGFLTKKTEFDENGELIK</sequence>
<evidence type="ECO:0008006" key="3">
    <source>
        <dbReference type="Google" id="ProtNLM"/>
    </source>
</evidence>
<comment type="caution">
    <text evidence="1">The sequence shown here is derived from an EMBL/GenBank/DDBJ whole genome shotgun (WGS) entry which is preliminary data.</text>
</comment>
<dbReference type="InterPro" id="IPR011652">
    <property type="entry name" value="MORN_2"/>
</dbReference>
<dbReference type="Gene3D" id="3.90.930.1">
    <property type="match status" value="1"/>
</dbReference>
<evidence type="ECO:0000313" key="2">
    <source>
        <dbReference type="Proteomes" id="UP001155280"/>
    </source>
</evidence>
<accession>A0A9X2I2V0</accession>
<dbReference type="RefSeq" id="WP_241551802.1">
    <property type="nucleotide sequence ID" value="NZ_JANCNS010000002.1"/>
</dbReference>
<reference evidence="1" key="1">
    <citation type="submission" date="2022-07" db="EMBL/GenBank/DDBJ databases">
        <title>Gramela sediminis sp. nov., isolated from deep-sea sediment of the Indian Ocean.</title>
        <authorList>
            <person name="Shi H."/>
        </authorList>
    </citation>
    <scope>NUCLEOTIDE SEQUENCE</scope>
    <source>
        <strain evidence="1">GC03-9</strain>
    </source>
</reference>
<dbReference type="Proteomes" id="UP001155280">
    <property type="component" value="Unassembled WGS sequence"/>
</dbReference>
<dbReference type="AlphaFoldDB" id="A0A9X2I2V0"/>